<dbReference type="AlphaFoldDB" id="A0A0C3PDY0"/>
<organism evidence="1 2">
    <name type="scientific">Pisolithus tinctorius Marx 270</name>
    <dbReference type="NCBI Taxonomy" id="870435"/>
    <lineage>
        <taxon>Eukaryota</taxon>
        <taxon>Fungi</taxon>
        <taxon>Dikarya</taxon>
        <taxon>Basidiomycota</taxon>
        <taxon>Agaricomycotina</taxon>
        <taxon>Agaricomycetes</taxon>
        <taxon>Agaricomycetidae</taxon>
        <taxon>Boletales</taxon>
        <taxon>Sclerodermatineae</taxon>
        <taxon>Pisolithaceae</taxon>
        <taxon>Pisolithus</taxon>
    </lineage>
</organism>
<proteinExistence type="predicted"/>
<reference evidence="1 2" key="1">
    <citation type="submission" date="2014-04" db="EMBL/GenBank/DDBJ databases">
        <authorList>
            <consortium name="DOE Joint Genome Institute"/>
            <person name="Kuo A."/>
            <person name="Kohler A."/>
            <person name="Costa M.D."/>
            <person name="Nagy L.G."/>
            <person name="Floudas D."/>
            <person name="Copeland A."/>
            <person name="Barry K.W."/>
            <person name="Cichocki N."/>
            <person name="Veneault-Fourrey C."/>
            <person name="LaButti K."/>
            <person name="Lindquist E.A."/>
            <person name="Lipzen A."/>
            <person name="Lundell T."/>
            <person name="Morin E."/>
            <person name="Murat C."/>
            <person name="Sun H."/>
            <person name="Tunlid A."/>
            <person name="Henrissat B."/>
            <person name="Grigoriev I.V."/>
            <person name="Hibbett D.S."/>
            <person name="Martin F."/>
            <person name="Nordberg H.P."/>
            <person name="Cantor M.N."/>
            <person name="Hua S.X."/>
        </authorList>
    </citation>
    <scope>NUCLEOTIDE SEQUENCE [LARGE SCALE GENOMIC DNA]</scope>
    <source>
        <strain evidence="1 2">Marx 270</strain>
    </source>
</reference>
<evidence type="ECO:0000313" key="2">
    <source>
        <dbReference type="Proteomes" id="UP000054217"/>
    </source>
</evidence>
<dbReference type="Proteomes" id="UP000054217">
    <property type="component" value="Unassembled WGS sequence"/>
</dbReference>
<dbReference type="HOGENOM" id="CLU_2655478_0_0_1"/>
<accession>A0A0C3PDY0</accession>
<dbReference type="EMBL" id="KN831963">
    <property type="protein sequence ID" value="KIO06351.1"/>
    <property type="molecule type" value="Genomic_DNA"/>
</dbReference>
<protein>
    <submittedName>
        <fullName evidence="1">Uncharacterized protein</fullName>
    </submittedName>
</protein>
<dbReference type="InParanoid" id="A0A0C3PDY0"/>
<name>A0A0C3PDY0_PISTI</name>
<keyword evidence="2" id="KW-1185">Reference proteome</keyword>
<evidence type="ECO:0000313" key="1">
    <source>
        <dbReference type="EMBL" id="KIO06351.1"/>
    </source>
</evidence>
<gene>
    <name evidence="1" type="ORF">M404DRAFT_998987</name>
</gene>
<reference evidence="2" key="2">
    <citation type="submission" date="2015-01" db="EMBL/GenBank/DDBJ databases">
        <title>Evolutionary Origins and Diversification of the Mycorrhizal Mutualists.</title>
        <authorList>
            <consortium name="DOE Joint Genome Institute"/>
            <consortium name="Mycorrhizal Genomics Consortium"/>
            <person name="Kohler A."/>
            <person name="Kuo A."/>
            <person name="Nagy L.G."/>
            <person name="Floudas D."/>
            <person name="Copeland A."/>
            <person name="Barry K.W."/>
            <person name="Cichocki N."/>
            <person name="Veneault-Fourrey C."/>
            <person name="LaButti K."/>
            <person name="Lindquist E.A."/>
            <person name="Lipzen A."/>
            <person name="Lundell T."/>
            <person name="Morin E."/>
            <person name="Murat C."/>
            <person name="Riley R."/>
            <person name="Ohm R."/>
            <person name="Sun H."/>
            <person name="Tunlid A."/>
            <person name="Henrissat B."/>
            <person name="Grigoriev I.V."/>
            <person name="Hibbett D.S."/>
            <person name="Martin F."/>
        </authorList>
    </citation>
    <scope>NUCLEOTIDE SEQUENCE [LARGE SCALE GENOMIC DNA]</scope>
    <source>
        <strain evidence="2">Marx 270</strain>
    </source>
</reference>
<sequence>MRCVDYWYIWTEEHLDMLIWMSCDEGSRSHVNCRCDSSLRGRKRRAIALLRCGAQEKASTKASWRPHASMKLRKSG</sequence>